<reference evidence="2 3" key="1">
    <citation type="journal article" date="2014" name="Genome Announc.">
        <title>Draft Genome Sequences of Three Strains of Bacteroides pyogenes Isolated from a Cat and Swine.</title>
        <authorList>
            <person name="Sakamoto M."/>
            <person name="Oshima K."/>
            <person name="Suda W."/>
            <person name="Kitamura K."/>
            <person name="Iida T."/>
            <person name="Hattori M."/>
            <person name="Ohkuma M."/>
        </authorList>
    </citation>
    <scope>NUCLEOTIDE SEQUENCE [LARGE SCALE GENOMIC DNA]</scope>
    <source>
        <strain evidence="2 3">JCM 6292</strain>
    </source>
</reference>
<organism evidence="2 3">
    <name type="scientific">Bacteroides pyogenes JCM 6292</name>
    <dbReference type="NCBI Taxonomy" id="1235809"/>
    <lineage>
        <taxon>Bacteria</taxon>
        <taxon>Pseudomonadati</taxon>
        <taxon>Bacteroidota</taxon>
        <taxon>Bacteroidia</taxon>
        <taxon>Bacteroidales</taxon>
        <taxon>Bacteroidaceae</taxon>
        <taxon>Bacteroides</taxon>
    </lineage>
</organism>
<dbReference type="EMBL" id="BAIQ01000002">
    <property type="protein sequence ID" value="GAE14147.1"/>
    <property type="molecule type" value="Genomic_DNA"/>
</dbReference>
<evidence type="ECO:0000313" key="2">
    <source>
        <dbReference type="EMBL" id="GAE14147.1"/>
    </source>
</evidence>
<feature type="region of interest" description="Disordered" evidence="1">
    <location>
        <begin position="1"/>
        <end position="27"/>
    </location>
</feature>
<feature type="compositionally biased region" description="Basic and acidic residues" evidence="1">
    <location>
        <begin position="1"/>
        <end position="10"/>
    </location>
</feature>
<comment type="caution">
    <text evidence="2">The sequence shown here is derived from an EMBL/GenBank/DDBJ whole genome shotgun (WGS) entry which is preliminary data.</text>
</comment>
<gene>
    <name evidence="2" type="ORF">JCM6292_244</name>
</gene>
<accession>W4P3D4</accession>
<name>W4P3D4_9BACE</name>
<protein>
    <submittedName>
        <fullName evidence="2">Uncharacterized protein</fullName>
    </submittedName>
</protein>
<evidence type="ECO:0000313" key="3">
    <source>
        <dbReference type="Proteomes" id="UP000018861"/>
    </source>
</evidence>
<dbReference type="AlphaFoldDB" id="W4P3D4"/>
<sequence>MSFRDVGEKPAKHRLRKRDSDSISPLRSPIFITPIHRASTPVSPSEISNAVFDESNVEFMMAVNISVSPMNTTRQQAMMKAMTKKPIQM</sequence>
<dbReference type="Proteomes" id="UP000018861">
    <property type="component" value="Unassembled WGS sequence"/>
</dbReference>
<proteinExistence type="predicted"/>
<evidence type="ECO:0000256" key="1">
    <source>
        <dbReference type="SAM" id="MobiDB-lite"/>
    </source>
</evidence>